<evidence type="ECO:0000256" key="1">
    <source>
        <dbReference type="SAM" id="Phobius"/>
    </source>
</evidence>
<dbReference type="RefSeq" id="WP_145450858.1">
    <property type="nucleotide sequence ID" value="NZ_CP037421.1"/>
</dbReference>
<feature type="transmembrane region" description="Helical" evidence="1">
    <location>
        <begin position="150"/>
        <end position="175"/>
    </location>
</feature>
<feature type="transmembrane region" description="Helical" evidence="1">
    <location>
        <begin position="63"/>
        <end position="84"/>
    </location>
</feature>
<dbReference type="Proteomes" id="UP000315647">
    <property type="component" value="Chromosome"/>
</dbReference>
<keyword evidence="3" id="KW-1185">Reference proteome</keyword>
<keyword evidence="1" id="KW-0472">Membrane</keyword>
<keyword evidence="1" id="KW-0812">Transmembrane</keyword>
<evidence type="ECO:0008006" key="4">
    <source>
        <dbReference type="Google" id="ProtNLM"/>
    </source>
</evidence>
<proteinExistence type="predicted"/>
<feature type="transmembrane region" description="Helical" evidence="1">
    <location>
        <begin position="105"/>
        <end position="130"/>
    </location>
</feature>
<sequence length="186" mass="21238">MNWIVPRIRNVRKILPYLLYGAMLAGLYGMIHDQISFTISPEYFTDFKFQQFRYADFHLPERLFVGIIGFLATWWVGFFSGWFLGRIRFFSDDLQTAHRDMLQGFVIIVCCAVGAGMLGGVVGYLNFYVFDTQEFMGFEKQFSGTTLKRFAIVGTIHNFGYAGGLAGFIVAVILLKRKMKQCNANA</sequence>
<accession>A0A517Q9N3</accession>
<organism evidence="2 3">
    <name type="scientific">Gimesia panareensis</name>
    <dbReference type="NCBI Taxonomy" id="2527978"/>
    <lineage>
        <taxon>Bacteria</taxon>
        <taxon>Pseudomonadati</taxon>
        <taxon>Planctomycetota</taxon>
        <taxon>Planctomycetia</taxon>
        <taxon>Planctomycetales</taxon>
        <taxon>Planctomycetaceae</taxon>
        <taxon>Gimesia</taxon>
    </lineage>
</organism>
<keyword evidence="1" id="KW-1133">Transmembrane helix</keyword>
<evidence type="ECO:0000313" key="2">
    <source>
        <dbReference type="EMBL" id="QDT28334.1"/>
    </source>
</evidence>
<reference evidence="2 3" key="1">
    <citation type="submission" date="2019-03" db="EMBL/GenBank/DDBJ databases">
        <title>Deep-cultivation of Planctomycetes and their phenomic and genomic characterization uncovers novel biology.</title>
        <authorList>
            <person name="Wiegand S."/>
            <person name="Jogler M."/>
            <person name="Boedeker C."/>
            <person name="Pinto D."/>
            <person name="Vollmers J."/>
            <person name="Rivas-Marin E."/>
            <person name="Kohn T."/>
            <person name="Peeters S.H."/>
            <person name="Heuer A."/>
            <person name="Rast P."/>
            <person name="Oberbeckmann S."/>
            <person name="Bunk B."/>
            <person name="Jeske O."/>
            <person name="Meyerdierks A."/>
            <person name="Storesund J.E."/>
            <person name="Kallscheuer N."/>
            <person name="Luecker S."/>
            <person name="Lage O.M."/>
            <person name="Pohl T."/>
            <person name="Merkel B.J."/>
            <person name="Hornburger P."/>
            <person name="Mueller R.-W."/>
            <person name="Bruemmer F."/>
            <person name="Labrenz M."/>
            <person name="Spormann A.M."/>
            <person name="Op den Camp H."/>
            <person name="Overmann J."/>
            <person name="Amann R."/>
            <person name="Jetten M.S.M."/>
            <person name="Mascher T."/>
            <person name="Medema M.H."/>
            <person name="Devos D.P."/>
            <person name="Kaster A.-K."/>
            <person name="Ovreas L."/>
            <person name="Rohde M."/>
            <person name="Galperin M.Y."/>
            <person name="Jogler C."/>
        </authorList>
    </citation>
    <scope>NUCLEOTIDE SEQUENCE [LARGE SCALE GENOMIC DNA]</scope>
    <source>
        <strain evidence="2 3">Enr10</strain>
    </source>
</reference>
<evidence type="ECO:0000313" key="3">
    <source>
        <dbReference type="Proteomes" id="UP000315647"/>
    </source>
</evidence>
<gene>
    <name evidence="2" type="ORF">Enr10x_36760</name>
</gene>
<dbReference type="AlphaFoldDB" id="A0A517Q9N3"/>
<feature type="transmembrane region" description="Helical" evidence="1">
    <location>
        <begin position="14"/>
        <end position="31"/>
    </location>
</feature>
<dbReference type="EMBL" id="CP037421">
    <property type="protein sequence ID" value="QDT28334.1"/>
    <property type="molecule type" value="Genomic_DNA"/>
</dbReference>
<name>A0A517Q9N3_9PLAN</name>
<protein>
    <recommendedName>
        <fullName evidence="4">Signal peptide-containing protein</fullName>
    </recommendedName>
</protein>